<accession>A0A9W4JEG2</accession>
<dbReference type="Proteomes" id="UP001152646">
    <property type="component" value="Unassembled WGS sequence"/>
</dbReference>
<keyword evidence="2" id="KW-0342">GTP-binding</keyword>
<dbReference type="AlphaFoldDB" id="A0A9W4JEG2"/>
<evidence type="ECO:0000256" key="1">
    <source>
        <dbReference type="ARBA" id="ARBA00022741"/>
    </source>
</evidence>
<dbReference type="InterPro" id="IPR027417">
    <property type="entry name" value="P-loop_NTPase"/>
</dbReference>
<evidence type="ECO:0000256" key="2">
    <source>
        <dbReference type="ARBA" id="ARBA00023134"/>
    </source>
</evidence>
<dbReference type="Gene3D" id="3.40.50.300">
    <property type="entry name" value="P-loop containing nucleotide triphosphate hydrolases"/>
    <property type="match status" value="1"/>
</dbReference>
<dbReference type="GO" id="GO:0005525">
    <property type="term" value="F:GTP binding"/>
    <property type="evidence" value="ECO:0007669"/>
    <property type="project" value="UniProtKB-KW"/>
</dbReference>
<protein>
    <recommendedName>
        <fullName evidence="5">Small GTPase superfamily, Rho type</fullName>
    </recommendedName>
</protein>
<dbReference type="Pfam" id="PF00071">
    <property type="entry name" value="Ras"/>
    <property type="match status" value="1"/>
</dbReference>
<evidence type="ECO:0008006" key="5">
    <source>
        <dbReference type="Google" id="ProtNLM"/>
    </source>
</evidence>
<dbReference type="SMART" id="SM00174">
    <property type="entry name" value="RHO"/>
    <property type="match status" value="1"/>
</dbReference>
<keyword evidence="1" id="KW-0547">Nucleotide-binding</keyword>
<comment type="caution">
    <text evidence="3">The sequence shown here is derived from an EMBL/GenBank/DDBJ whole genome shotgun (WGS) entry which is preliminary data.</text>
</comment>
<organism evidence="3 4">
    <name type="scientific">Penicillium salamii</name>
    <dbReference type="NCBI Taxonomy" id="1612424"/>
    <lineage>
        <taxon>Eukaryota</taxon>
        <taxon>Fungi</taxon>
        <taxon>Dikarya</taxon>
        <taxon>Ascomycota</taxon>
        <taxon>Pezizomycotina</taxon>
        <taxon>Eurotiomycetes</taxon>
        <taxon>Eurotiomycetidae</taxon>
        <taxon>Eurotiales</taxon>
        <taxon>Aspergillaceae</taxon>
        <taxon>Penicillium</taxon>
    </lineage>
</organism>
<dbReference type="InterPro" id="IPR001806">
    <property type="entry name" value="Small_GTPase"/>
</dbReference>
<evidence type="ECO:0000313" key="4">
    <source>
        <dbReference type="Proteomes" id="UP001152646"/>
    </source>
</evidence>
<dbReference type="PRINTS" id="PR00449">
    <property type="entry name" value="RASTRNSFRMNG"/>
</dbReference>
<dbReference type="EMBL" id="CAJVPA010000196">
    <property type="protein sequence ID" value="CAG8393657.1"/>
    <property type="molecule type" value="Genomic_DNA"/>
</dbReference>
<gene>
    <name evidence="3" type="ORF">PSALAMII_LOCUS7344</name>
</gene>
<dbReference type="GO" id="GO:0007165">
    <property type="term" value="P:signal transduction"/>
    <property type="evidence" value="ECO:0007669"/>
    <property type="project" value="InterPro"/>
</dbReference>
<dbReference type="InterPro" id="IPR020849">
    <property type="entry name" value="Small_GTPase_Ras-type"/>
</dbReference>
<dbReference type="PANTHER" id="PTHR24070">
    <property type="entry name" value="RAS, DI-RAS, AND RHEB FAMILY MEMBERS OF SMALL GTPASE SUPERFAMILY"/>
    <property type="match status" value="1"/>
</dbReference>
<dbReference type="GO" id="GO:0003924">
    <property type="term" value="F:GTPase activity"/>
    <property type="evidence" value="ECO:0007669"/>
    <property type="project" value="InterPro"/>
</dbReference>
<proteinExistence type="predicted"/>
<evidence type="ECO:0000313" key="3">
    <source>
        <dbReference type="EMBL" id="CAG8393657.1"/>
    </source>
</evidence>
<dbReference type="SMART" id="SM00173">
    <property type="entry name" value="RAS"/>
    <property type="match status" value="1"/>
</dbReference>
<name>A0A9W4JEG2_9EURO</name>
<dbReference type="SUPFAM" id="SSF52540">
    <property type="entry name" value="P-loop containing nucleoside triphosphate hydrolases"/>
    <property type="match status" value="1"/>
</dbReference>
<dbReference type="PROSITE" id="PS51421">
    <property type="entry name" value="RAS"/>
    <property type="match status" value="1"/>
</dbReference>
<sequence>MTSCKVEILGDRGVGKTTLINQLCYDRFLECHTPTIQDSYLKQFHVGESVYMLEMLETGHEFNDQWIHTGDCVVFVYSVTSRESFLEISKLYDQMQFAKSACSYNPTETDLSDSLSSVSLPVSVPILLLGNKSDKRKDRVVSVEEGRNLAREIGCGFFETSAKTMTNVVKAFSGVVDSCRQEQCQRAIKEMRIGSFSPARGQERGLSWKAWLLPGRIMKGGDREYRLRKFCSSR</sequence>
<dbReference type="GO" id="GO:0016020">
    <property type="term" value="C:membrane"/>
    <property type="evidence" value="ECO:0007669"/>
    <property type="project" value="InterPro"/>
</dbReference>
<reference evidence="3" key="1">
    <citation type="submission" date="2021-07" db="EMBL/GenBank/DDBJ databases">
        <authorList>
            <person name="Branca A.L. A."/>
        </authorList>
    </citation>
    <scope>NUCLEOTIDE SEQUENCE</scope>
</reference>
<dbReference type="OrthoDB" id="265044at2759"/>
<dbReference type="PROSITE" id="PS51419">
    <property type="entry name" value="RAB"/>
    <property type="match status" value="1"/>
</dbReference>
<dbReference type="SMART" id="SM00175">
    <property type="entry name" value="RAB"/>
    <property type="match status" value="1"/>
</dbReference>